<dbReference type="PANTHER" id="PTHR43877:SF2">
    <property type="entry name" value="AMINOALKYLPHOSPHONATE N-ACETYLTRANSFERASE-RELATED"/>
    <property type="match status" value="1"/>
</dbReference>
<dbReference type="InterPro" id="IPR016181">
    <property type="entry name" value="Acyl_CoA_acyltransferase"/>
</dbReference>
<sequence>MTAIEIREKQVQEGIEAVPASQEDQDQVRDLLLDTARWLQSTGSTQWSNLLKGEDSHDTPAAIRREEVILFRDQISGELAGMVILQQQPSDWDRRLWKVEHPEEDTAVYLHRLAVNRNYARSGLGRNILKWAQSHVHYTGKDRLRLDCGHTNEKLNHLYQSCGFMFMGEEDDFSLYEYSLKS</sequence>
<organism evidence="4 5">
    <name type="scientific">Paenibacillus lacisoli</name>
    <dbReference type="NCBI Taxonomy" id="3064525"/>
    <lineage>
        <taxon>Bacteria</taxon>
        <taxon>Bacillati</taxon>
        <taxon>Bacillota</taxon>
        <taxon>Bacilli</taxon>
        <taxon>Bacillales</taxon>
        <taxon>Paenibacillaceae</taxon>
        <taxon>Paenibacillus</taxon>
    </lineage>
</organism>
<reference evidence="4 5" key="1">
    <citation type="submission" date="2023-07" db="EMBL/GenBank/DDBJ databases">
        <title>Paenibacillus sp. JX-17 nov. isolated from soil.</title>
        <authorList>
            <person name="Wan Y."/>
            <person name="Liu B."/>
        </authorList>
    </citation>
    <scope>NUCLEOTIDE SEQUENCE [LARGE SCALE GENOMIC DNA]</scope>
    <source>
        <strain evidence="4 5">JX-17</strain>
    </source>
</reference>
<proteinExistence type="predicted"/>
<dbReference type="InterPro" id="IPR000182">
    <property type="entry name" value="GNAT_dom"/>
</dbReference>
<name>A0ABT9CCJ3_9BACL</name>
<dbReference type="Gene3D" id="3.40.630.30">
    <property type="match status" value="1"/>
</dbReference>
<evidence type="ECO:0000256" key="1">
    <source>
        <dbReference type="ARBA" id="ARBA00022679"/>
    </source>
</evidence>
<comment type="caution">
    <text evidence="4">The sequence shown here is derived from an EMBL/GenBank/DDBJ whole genome shotgun (WGS) entry which is preliminary data.</text>
</comment>
<protein>
    <submittedName>
        <fullName evidence="4">GNAT family N-acetyltransferase</fullName>
    </submittedName>
</protein>
<dbReference type="SUPFAM" id="SSF55729">
    <property type="entry name" value="Acyl-CoA N-acyltransferases (Nat)"/>
    <property type="match status" value="1"/>
</dbReference>
<dbReference type="Proteomes" id="UP001240171">
    <property type="component" value="Unassembled WGS sequence"/>
</dbReference>
<keyword evidence="5" id="KW-1185">Reference proteome</keyword>
<dbReference type="PROSITE" id="PS51186">
    <property type="entry name" value="GNAT"/>
    <property type="match status" value="1"/>
</dbReference>
<feature type="domain" description="N-acetyltransferase" evidence="3">
    <location>
        <begin position="15"/>
        <end position="182"/>
    </location>
</feature>
<dbReference type="PANTHER" id="PTHR43877">
    <property type="entry name" value="AMINOALKYLPHOSPHONATE N-ACETYLTRANSFERASE-RELATED-RELATED"/>
    <property type="match status" value="1"/>
</dbReference>
<dbReference type="RefSeq" id="WP_305024162.1">
    <property type="nucleotide sequence ID" value="NZ_JAUQTB010000005.1"/>
</dbReference>
<dbReference type="Pfam" id="PF00583">
    <property type="entry name" value="Acetyltransf_1"/>
    <property type="match status" value="1"/>
</dbReference>
<keyword evidence="1" id="KW-0808">Transferase</keyword>
<evidence type="ECO:0000259" key="3">
    <source>
        <dbReference type="PROSITE" id="PS51186"/>
    </source>
</evidence>
<dbReference type="CDD" id="cd04301">
    <property type="entry name" value="NAT_SF"/>
    <property type="match status" value="1"/>
</dbReference>
<dbReference type="EMBL" id="JAUQTB010000005">
    <property type="protein sequence ID" value="MDO7906961.1"/>
    <property type="molecule type" value="Genomic_DNA"/>
</dbReference>
<accession>A0ABT9CCJ3</accession>
<keyword evidence="2" id="KW-0012">Acyltransferase</keyword>
<gene>
    <name evidence="4" type="ORF">Q5741_11095</name>
</gene>
<evidence type="ECO:0000313" key="5">
    <source>
        <dbReference type="Proteomes" id="UP001240171"/>
    </source>
</evidence>
<evidence type="ECO:0000256" key="2">
    <source>
        <dbReference type="ARBA" id="ARBA00023315"/>
    </source>
</evidence>
<evidence type="ECO:0000313" key="4">
    <source>
        <dbReference type="EMBL" id="MDO7906961.1"/>
    </source>
</evidence>
<dbReference type="InterPro" id="IPR050832">
    <property type="entry name" value="Bact_Acetyltransf"/>
</dbReference>